<dbReference type="GO" id="GO:0005886">
    <property type="term" value="C:plasma membrane"/>
    <property type="evidence" value="ECO:0007669"/>
    <property type="project" value="UniProtKB-SubCell"/>
</dbReference>
<feature type="transmembrane region" description="Helical" evidence="6">
    <location>
        <begin position="90"/>
        <end position="112"/>
    </location>
</feature>
<evidence type="ECO:0000256" key="6">
    <source>
        <dbReference type="SAM" id="Phobius"/>
    </source>
</evidence>
<gene>
    <name evidence="7" type="ORF">CUN85_09450</name>
</gene>
<dbReference type="AlphaFoldDB" id="A0A4E0Q3V4"/>
<feature type="transmembrane region" description="Helical" evidence="6">
    <location>
        <begin position="314"/>
        <end position="339"/>
    </location>
</feature>
<name>A0A4E0Q3V4_9EURY</name>
<evidence type="ECO:0000256" key="4">
    <source>
        <dbReference type="ARBA" id="ARBA00022989"/>
    </source>
</evidence>
<sequence length="495" mass="54848">MKYSEAKENESPAHQKKDKSFASDVLTLVGGTAFAQIVALLAAPILTRLYGPEDFGVWALFISVTGIIGVIACLRYELSIMLPESDEDAVNLLALSLAIVLLISIITIPLIYVFKNSLVLVLNSPQLGDYVWLIPPFIFISGVFLALNYWNSRTKKFKRLSFARVSSSLSSTGTQIGAGIGGYATGIGLIAGSLVGNFISTIVLGAQIWKDDNKLFRTYTNPKMMLQGLKRHRKFPLIDSWSALLNSISWQLPAFLLAFFFSPAIVGFYSLGFRLLQMPMNFVGKSLSQVFFQRASIASSENNLNSLVENVFRVLVIVGMFPILTVTVVGSDIFSVVFGQEWTEAGVYAQILSIWAFVWFISSPLSSIYVVLEKQQFGLKFNAFNFATRILSLSIGGYLGNARIALILFAVSGVLVYGYLCLKMMHYAEVKMSRVVKIIISNLLYFIPAGIILIFLKLYGVDQFIIVGASGMLVASYYLYIIATDKQLRLRTYLF</sequence>
<reference evidence="7 8" key="1">
    <citation type="submission" date="2017-11" db="EMBL/GenBank/DDBJ databases">
        <title>Isolation and Characterization of Methanogenic Archaea from Saline Meromictic Lake at Siberia.</title>
        <authorList>
            <person name="Shen Y."/>
            <person name="Huang H.-H."/>
            <person name="Lai M.-C."/>
            <person name="Chen S.-C."/>
        </authorList>
    </citation>
    <scope>NUCLEOTIDE SEQUENCE [LARGE SCALE GENOMIC DNA]</scope>
    <source>
        <strain evidence="7 8">SY-01</strain>
    </source>
</reference>
<dbReference type="InterPro" id="IPR050833">
    <property type="entry name" value="Poly_Biosynth_Transport"/>
</dbReference>
<dbReference type="PANTHER" id="PTHR30250:SF28">
    <property type="entry name" value="POLYSACCHARIDE BIOSYNTHESIS PROTEIN"/>
    <property type="match status" value="1"/>
</dbReference>
<dbReference type="EMBL" id="PGGK01000010">
    <property type="protein sequence ID" value="TGC08295.1"/>
    <property type="molecule type" value="Genomic_DNA"/>
</dbReference>
<evidence type="ECO:0000256" key="5">
    <source>
        <dbReference type="ARBA" id="ARBA00023136"/>
    </source>
</evidence>
<evidence type="ECO:0000256" key="2">
    <source>
        <dbReference type="ARBA" id="ARBA00022475"/>
    </source>
</evidence>
<keyword evidence="5 6" id="KW-0472">Membrane</keyword>
<proteinExistence type="predicted"/>
<keyword evidence="3 6" id="KW-0812">Transmembrane</keyword>
<comment type="caution">
    <text evidence="7">The sequence shown here is derived from an EMBL/GenBank/DDBJ whole genome shotgun (WGS) entry which is preliminary data.</text>
</comment>
<organism evidence="7 8">
    <name type="scientific">Methanolobus halotolerans</name>
    <dbReference type="NCBI Taxonomy" id="2052935"/>
    <lineage>
        <taxon>Archaea</taxon>
        <taxon>Methanobacteriati</taxon>
        <taxon>Methanobacteriota</taxon>
        <taxon>Stenosarchaea group</taxon>
        <taxon>Methanomicrobia</taxon>
        <taxon>Methanosarcinales</taxon>
        <taxon>Methanosarcinaceae</taxon>
        <taxon>Methanolobus</taxon>
    </lineage>
</organism>
<dbReference type="PANTHER" id="PTHR30250">
    <property type="entry name" value="PST FAMILY PREDICTED COLANIC ACID TRANSPORTER"/>
    <property type="match status" value="1"/>
</dbReference>
<dbReference type="Proteomes" id="UP000297295">
    <property type="component" value="Unassembled WGS sequence"/>
</dbReference>
<feature type="transmembrane region" description="Helical" evidence="6">
    <location>
        <begin position="187"/>
        <end position="209"/>
    </location>
</feature>
<evidence type="ECO:0000313" key="8">
    <source>
        <dbReference type="Proteomes" id="UP000297295"/>
    </source>
</evidence>
<evidence type="ECO:0000256" key="3">
    <source>
        <dbReference type="ARBA" id="ARBA00022692"/>
    </source>
</evidence>
<feature type="transmembrane region" description="Helical" evidence="6">
    <location>
        <begin position="351"/>
        <end position="372"/>
    </location>
</feature>
<comment type="subcellular location">
    <subcellularLocation>
        <location evidence="1">Cell membrane</location>
        <topology evidence="1">Multi-pass membrane protein</topology>
    </subcellularLocation>
</comment>
<feature type="transmembrane region" description="Helical" evidence="6">
    <location>
        <begin position="21"/>
        <end position="43"/>
    </location>
</feature>
<feature type="transmembrane region" description="Helical" evidence="6">
    <location>
        <begin position="464"/>
        <end position="483"/>
    </location>
</feature>
<evidence type="ECO:0000256" key="1">
    <source>
        <dbReference type="ARBA" id="ARBA00004651"/>
    </source>
</evidence>
<dbReference type="Pfam" id="PF13440">
    <property type="entry name" value="Polysacc_synt_3"/>
    <property type="match status" value="1"/>
</dbReference>
<feature type="transmembrane region" description="Helical" evidence="6">
    <location>
        <begin position="434"/>
        <end position="458"/>
    </location>
</feature>
<keyword evidence="8" id="KW-1185">Reference proteome</keyword>
<feature type="transmembrane region" description="Helical" evidence="6">
    <location>
        <begin position="55"/>
        <end position="78"/>
    </location>
</feature>
<feature type="transmembrane region" description="Helical" evidence="6">
    <location>
        <begin position="379"/>
        <end position="398"/>
    </location>
</feature>
<keyword evidence="2" id="KW-1003">Cell membrane</keyword>
<evidence type="ECO:0000313" key="7">
    <source>
        <dbReference type="EMBL" id="TGC08295.1"/>
    </source>
</evidence>
<feature type="transmembrane region" description="Helical" evidence="6">
    <location>
        <begin position="404"/>
        <end position="422"/>
    </location>
</feature>
<dbReference type="RefSeq" id="WP_135390069.1">
    <property type="nucleotide sequence ID" value="NZ_PGGK01000010.1"/>
</dbReference>
<accession>A0A4E0Q3V4</accession>
<feature type="transmembrane region" description="Helical" evidence="6">
    <location>
        <begin position="132"/>
        <end position="150"/>
    </location>
</feature>
<feature type="transmembrane region" description="Helical" evidence="6">
    <location>
        <begin position="250"/>
        <end position="271"/>
    </location>
</feature>
<dbReference type="OrthoDB" id="118009at2157"/>
<protein>
    <submittedName>
        <fullName evidence="7">Translocase</fullName>
    </submittedName>
</protein>
<keyword evidence="4 6" id="KW-1133">Transmembrane helix</keyword>